<evidence type="ECO:0000256" key="8">
    <source>
        <dbReference type="ARBA" id="ARBA00023053"/>
    </source>
</evidence>
<keyword evidence="15" id="KW-1015">Disulfide bond</keyword>
<feature type="region of interest" description="Disordered" evidence="17">
    <location>
        <begin position="1"/>
        <end position="35"/>
    </location>
</feature>
<dbReference type="Proteomes" id="UP000829291">
    <property type="component" value="Chromosome 5"/>
</dbReference>
<organism evidence="19 20">
    <name type="scientific">Neodiprion lecontei</name>
    <name type="common">Redheaded pine sawfly</name>
    <dbReference type="NCBI Taxonomy" id="441921"/>
    <lineage>
        <taxon>Eukaryota</taxon>
        <taxon>Metazoa</taxon>
        <taxon>Ecdysozoa</taxon>
        <taxon>Arthropoda</taxon>
        <taxon>Hexapoda</taxon>
        <taxon>Insecta</taxon>
        <taxon>Pterygota</taxon>
        <taxon>Neoptera</taxon>
        <taxon>Endopterygota</taxon>
        <taxon>Hymenoptera</taxon>
        <taxon>Tenthredinoidea</taxon>
        <taxon>Diprionidae</taxon>
        <taxon>Diprioninae</taxon>
        <taxon>Neodiprion</taxon>
    </lineage>
</organism>
<feature type="transmembrane region" description="Helical" evidence="18">
    <location>
        <begin position="47"/>
        <end position="65"/>
    </location>
</feature>
<dbReference type="PANTHER" id="PTHR11616:SF321">
    <property type="entry name" value="SODIUM-DEPENDENT NUTRIENT AMINO ACID TRANSPORTER 1-RELATED"/>
    <property type="match status" value="1"/>
</dbReference>
<evidence type="ECO:0000256" key="9">
    <source>
        <dbReference type="ARBA" id="ARBA00023065"/>
    </source>
</evidence>
<feature type="transmembrane region" description="Helical" evidence="18">
    <location>
        <begin position="119"/>
        <end position="147"/>
    </location>
</feature>
<protein>
    <recommendedName>
        <fullName evidence="16">Transporter</fullName>
    </recommendedName>
</protein>
<feature type="transmembrane region" description="Helical" evidence="18">
    <location>
        <begin position="550"/>
        <end position="570"/>
    </location>
</feature>
<dbReference type="GO" id="GO:0015179">
    <property type="term" value="F:L-amino acid transmembrane transporter activity"/>
    <property type="evidence" value="ECO:0007669"/>
    <property type="project" value="TreeGrafter"/>
</dbReference>
<evidence type="ECO:0000256" key="4">
    <source>
        <dbReference type="ARBA" id="ARBA00022692"/>
    </source>
</evidence>
<feature type="binding site" evidence="14">
    <location>
        <position position="413"/>
    </location>
    <ligand>
        <name>Na(+)</name>
        <dbReference type="ChEBI" id="CHEBI:29101"/>
        <label>1</label>
    </ligand>
</feature>
<dbReference type="InterPro" id="IPR000175">
    <property type="entry name" value="Na/ntran_symport"/>
</dbReference>
<evidence type="ECO:0000256" key="17">
    <source>
        <dbReference type="SAM" id="MobiDB-lite"/>
    </source>
</evidence>
<keyword evidence="10 18" id="KW-0472">Membrane</keyword>
<evidence type="ECO:0000313" key="20">
    <source>
        <dbReference type="RefSeq" id="XP_015510266.1"/>
    </source>
</evidence>
<dbReference type="PROSITE" id="PS00610">
    <property type="entry name" value="NA_NEUROTRAN_SYMP_1"/>
    <property type="match status" value="1"/>
</dbReference>
<feature type="transmembrane region" description="Helical" evidence="18">
    <location>
        <begin position="437"/>
        <end position="454"/>
    </location>
</feature>
<evidence type="ECO:0000256" key="7">
    <source>
        <dbReference type="ARBA" id="ARBA00022989"/>
    </source>
</evidence>
<keyword evidence="11" id="KW-0325">Glycoprotein</keyword>
<sequence>MNGSDNLGYENGSVNDGGKTIVDRKEEAKSPQSVETERATWGNSIEFLMSCIALSIGFGNVWRFPFTAYENGGGAFLIPYIIVLFLIGKPFYYLEMIIGQFCSSSHIKVWRISPGFKGVGWAQMCSLAILASYYCSLMALNLFYLFASFASELPWARCREEWGENCVDSGIGLNRILRSETNSTANSSSFGTTLRSVDQQSSAELYFLKEVLKEYDNIDNGIGLPDWRLTLCLLGSWACICAVLSRGVKSTGKASYFLAIFPYVIMIALLIRASTLDGAGNGILFFITPDWEKILDPQVWYAAITQCFFSLSVCFGSIIMYSSHNEFRHNIYRDAMIVTTLDTFTSMMAGCTIFGILGNLAYETGSDDISTVVRGGTGLAFVSYPDAIAKFNTVPQLFSVLFFTMMFVLGIGSGVGMSSGIITGLCDQFPNLKRWQVMIGTAATGFAFGTVYVTPGGQFILTLVDYYGASFIVFILATFEIIGIIWVYGLENFLEDIEFMLDRKVGMYWRLCWFLIVPLALIGVFIYTTIEMTPLTYGDVAFPPSAHAAGWTLTAIGVLQIPIWMAIALMKYKNLSFKAMVQSAFRPAAKWGPRLTHHRQEWLIFKDEKARQGESRTQSWFVQKLHVLFNIEETKSKT</sequence>
<gene>
    <name evidence="20 21" type="primary">LOC107217294</name>
</gene>
<keyword evidence="3 16" id="KW-0813">Transport</keyword>
<keyword evidence="7 18" id="KW-1133">Transmembrane helix</keyword>
<dbReference type="RefSeq" id="XP_015510266.1">
    <property type="nucleotide sequence ID" value="XM_015654780.1"/>
</dbReference>
<evidence type="ECO:0000256" key="6">
    <source>
        <dbReference type="ARBA" id="ARBA00022970"/>
    </source>
</evidence>
<keyword evidence="9" id="KW-0406">Ion transport</keyword>
<keyword evidence="6" id="KW-0029">Amino-acid transport</keyword>
<evidence type="ECO:0000256" key="16">
    <source>
        <dbReference type="RuleBase" id="RU003732"/>
    </source>
</evidence>
<keyword evidence="4 16" id="KW-0812">Transmembrane</keyword>
<evidence type="ECO:0000256" key="13">
    <source>
        <dbReference type="ARBA" id="ARBA00037785"/>
    </source>
</evidence>
<comment type="subcellular location">
    <subcellularLocation>
        <location evidence="1">Membrane</location>
        <topology evidence="1">Multi-pass membrane protein</topology>
    </subcellularLocation>
</comment>
<evidence type="ECO:0000313" key="21">
    <source>
        <dbReference type="RefSeq" id="XP_046597689.1"/>
    </source>
</evidence>
<feature type="transmembrane region" description="Helical" evidence="18">
    <location>
        <begin position="511"/>
        <end position="530"/>
    </location>
</feature>
<keyword evidence="8 14" id="KW-0915">Sodium</keyword>
<feature type="disulfide bond" evidence="15">
    <location>
        <begin position="158"/>
        <end position="166"/>
    </location>
</feature>
<dbReference type="CDD" id="cd10324">
    <property type="entry name" value="SLC6sbd"/>
    <property type="match status" value="1"/>
</dbReference>
<keyword evidence="5 16" id="KW-0769">Symport</keyword>
<evidence type="ECO:0000256" key="10">
    <source>
        <dbReference type="ARBA" id="ARBA00023136"/>
    </source>
</evidence>
<dbReference type="GO" id="GO:0046872">
    <property type="term" value="F:metal ion binding"/>
    <property type="evidence" value="ECO:0007669"/>
    <property type="project" value="UniProtKB-KW"/>
</dbReference>
<evidence type="ECO:0000256" key="14">
    <source>
        <dbReference type="PIRSR" id="PIRSR600175-1"/>
    </source>
</evidence>
<feature type="binding site" evidence="14">
    <location>
        <position position="310"/>
    </location>
    <ligand>
        <name>Na(+)</name>
        <dbReference type="ChEBI" id="CHEBI:29101"/>
        <label>1</label>
    </ligand>
</feature>
<dbReference type="GO" id="GO:0005886">
    <property type="term" value="C:plasma membrane"/>
    <property type="evidence" value="ECO:0007669"/>
    <property type="project" value="TreeGrafter"/>
</dbReference>
<comment type="function">
    <text evidence="13">Unusual broad substrate spectrum amino acid:sodium cotransporter that promotes absorption of the D isomers of essential amino acids. Neutral amino acids are the preferred substrates, especially methionine and phenylalanine.</text>
</comment>
<dbReference type="RefSeq" id="XP_046597689.1">
    <property type="nucleotide sequence ID" value="XM_046741733.1"/>
</dbReference>
<keyword evidence="14" id="KW-0479">Metal-binding</keyword>
<evidence type="ECO:0000256" key="18">
    <source>
        <dbReference type="SAM" id="Phobius"/>
    </source>
</evidence>
<dbReference type="OrthoDB" id="6581954at2759"/>
<feature type="transmembrane region" description="Helical" evidence="18">
    <location>
        <begin position="299"/>
        <end position="323"/>
    </location>
</feature>
<keyword evidence="12" id="KW-0739">Sodium transport</keyword>
<dbReference type="SUPFAM" id="SSF161070">
    <property type="entry name" value="SNF-like"/>
    <property type="match status" value="1"/>
</dbReference>
<dbReference type="KEGG" id="nlo:107217294"/>
<comment type="similarity">
    <text evidence="2 16">Belongs to the sodium:neurotransmitter symporter (SNF) (TC 2.A.22) family.</text>
</comment>
<name>A0A6J0B7V6_NEOLC</name>
<feature type="transmembrane region" description="Helical" evidence="18">
    <location>
        <begin position="256"/>
        <end position="275"/>
    </location>
</feature>
<evidence type="ECO:0000256" key="11">
    <source>
        <dbReference type="ARBA" id="ARBA00023180"/>
    </source>
</evidence>
<dbReference type="InterPro" id="IPR037272">
    <property type="entry name" value="SNS_sf"/>
</dbReference>
<evidence type="ECO:0000256" key="3">
    <source>
        <dbReference type="ARBA" id="ARBA00022448"/>
    </source>
</evidence>
<dbReference type="PROSITE" id="PS50267">
    <property type="entry name" value="NA_NEUROTRAN_SYMP_3"/>
    <property type="match status" value="1"/>
</dbReference>
<keyword evidence="19" id="KW-1185">Reference proteome</keyword>
<dbReference type="FunCoup" id="A0A6J0B7V6">
    <property type="interactions" value="26"/>
</dbReference>
<feature type="binding site" evidence="14">
    <location>
        <position position="409"/>
    </location>
    <ligand>
        <name>Na(+)</name>
        <dbReference type="ChEBI" id="CHEBI:29101"/>
        <label>1</label>
    </ligand>
</feature>
<dbReference type="PRINTS" id="PR00176">
    <property type="entry name" value="NANEUSMPORT"/>
</dbReference>
<evidence type="ECO:0000256" key="12">
    <source>
        <dbReference type="ARBA" id="ARBA00023201"/>
    </source>
</evidence>
<evidence type="ECO:0000256" key="2">
    <source>
        <dbReference type="ARBA" id="ARBA00006459"/>
    </source>
</evidence>
<feature type="transmembrane region" description="Helical" evidence="18">
    <location>
        <begin position="466"/>
        <end position="490"/>
    </location>
</feature>
<feature type="transmembrane region" description="Helical" evidence="18">
    <location>
        <begin position="335"/>
        <end position="357"/>
    </location>
</feature>
<accession>A0A6J0B7V6</accession>
<reference evidence="20" key="1">
    <citation type="submission" date="2025-04" db="UniProtKB">
        <authorList>
            <consortium name="RefSeq"/>
        </authorList>
    </citation>
    <scope>IDENTIFICATION</scope>
    <source>
        <tissue evidence="21">Thorax and Abdomen</tissue>
        <tissue evidence="20">Whole body</tissue>
    </source>
</reference>
<proteinExistence type="inferred from homology"/>
<feature type="binding site" evidence="14">
    <location>
        <position position="60"/>
    </location>
    <ligand>
        <name>Na(+)</name>
        <dbReference type="ChEBI" id="CHEBI:29101"/>
        <label>1</label>
    </ligand>
</feature>
<dbReference type="GO" id="GO:0005283">
    <property type="term" value="F:amino acid:sodium symporter activity"/>
    <property type="evidence" value="ECO:0007669"/>
    <property type="project" value="TreeGrafter"/>
</dbReference>
<evidence type="ECO:0000256" key="5">
    <source>
        <dbReference type="ARBA" id="ARBA00022847"/>
    </source>
</evidence>
<evidence type="ECO:0000256" key="1">
    <source>
        <dbReference type="ARBA" id="ARBA00004141"/>
    </source>
</evidence>
<dbReference type="PANTHER" id="PTHR11616">
    <property type="entry name" value="SODIUM/CHLORIDE DEPENDENT TRANSPORTER"/>
    <property type="match status" value="1"/>
</dbReference>
<evidence type="ECO:0000256" key="15">
    <source>
        <dbReference type="PIRSR" id="PIRSR600175-2"/>
    </source>
</evidence>
<dbReference type="InParanoid" id="A0A6J0B7V6"/>
<dbReference type="GeneID" id="107217294"/>
<dbReference type="AlphaFoldDB" id="A0A6J0B7V6"/>
<dbReference type="Pfam" id="PF00209">
    <property type="entry name" value="SNF"/>
    <property type="match status" value="1"/>
</dbReference>
<evidence type="ECO:0000313" key="19">
    <source>
        <dbReference type="Proteomes" id="UP000829291"/>
    </source>
</evidence>
<dbReference type="GO" id="GO:0089718">
    <property type="term" value="P:amino acid import across plasma membrane"/>
    <property type="evidence" value="ECO:0007669"/>
    <property type="project" value="TreeGrafter"/>
</dbReference>
<feature type="transmembrane region" description="Helical" evidence="18">
    <location>
        <begin position="400"/>
        <end position="425"/>
    </location>
</feature>
<feature type="transmembrane region" description="Helical" evidence="18">
    <location>
        <begin position="77"/>
        <end position="98"/>
    </location>
</feature>